<dbReference type="Gene3D" id="3.40.50.300">
    <property type="entry name" value="P-loop containing nucleotide triphosphate hydrolases"/>
    <property type="match status" value="2"/>
</dbReference>
<dbReference type="FunFam" id="1.10.8.1070:FF:000001">
    <property type="entry name" value="Ribulose bisphosphate carboxylase/oxygenase activase, chloroplastic"/>
    <property type="match status" value="2"/>
</dbReference>
<feature type="domain" description="ATPase AAA-type core" evidence="10">
    <location>
        <begin position="679"/>
        <end position="822"/>
    </location>
</feature>
<evidence type="ECO:0000256" key="3">
    <source>
        <dbReference type="ARBA" id="ARBA00022640"/>
    </source>
</evidence>
<feature type="domain" description="ATPase AAA-type core" evidence="10">
    <location>
        <begin position="164"/>
        <end position="307"/>
    </location>
</feature>
<dbReference type="PANTHER" id="PTHR32429:SF44">
    <property type="entry name" value="RIBULOSE BISPHOSPHATE CARBOXYLASE_OXYGENASE ACTIVASE, CHLOROPLASTIC"/>
    <property type="match status" value="1"/>
</dbReference>
<dbReference type="Pfam" id="PF00004">
    <property type="entry name" value="AAA"/>
    <property type="match status" value="2"/>
</dbReference>
<dbReference type="FunFam" id="3.40.50.300:FF:000258">
    <property type="entry name" value="Ribulose bisphosphate carboxylase/oxygenase activase, chloroplastic"/>
    <property type="match status" value="2"/>
</dbReference>
<organism evidence="12 13">
    <name type="scientific">Mikania micrantha</name>
    <name type="common">bitter vine</name>
    <dbReference type="NCBI Taxonomy" id="192012"/>
    <lineage>
        <taxon>Eukaryota</taxon>
        <taxon>Viridiplantae</taxon>
        <taxon>Streptophyta</taxon>
        <taxon>Embryophyta</taxon>
        <taxon>Tracheophyta</taxon>
        <taxon>Spermatophyta</taxon>
        <taxon>Magnoliopsida</taxon>
        <taxon>eudicotyledons</taxon>
        <taxon>Gunneridae</taxon>
        <taxon>Pentapetalae</taxon>
        <taxon>asterids</taxon>
        <taxon>campanulids</taxon>
        <taxon>Asterales</taxon>
        <taxon>Asteraceae</taxon>
        <taxon>Asteroideae</taxon>
        <taxon>Heliantheae alliance</taxon>
        <taxon>Eupatorieae</taxon>
        <taxon>Mikania</taxon>
    </lineage>
</organism>
<dbReference type="GO" id="GO:0046863">
    <property type="term" value="F:ribulose-1,5-bisphosphate carboxylase/oxygenase activator activity"/>
    <property type="evidence" value="ECO:0007669"/>
    <property type="project" value="UniProtKB-UniRule"/>
</dbReference>
<dbReference type="GO" id="GO:0009570">
    <property type="term" value="C:chloroplast stroma"/>
    <property type="evidence" value="ECO:0007669"/>
    <property type="project" value="UniProtKB-SubCell"/>
</dbReference>
<keyword evidence="2 9" id="KW-0150">Chloroplast</keyword>
<evidence type="ECO:0000313" key="13">
    <source>
        <dbReference type="Proteomes" id="UP000326396"/>
    </source>
</evidence>
<accession>A0A5N6Q639</accession>
<keyword evidence="3 9" id="KW-0934">Plastid</keyword>
<keyword evidence="5 9" id="KW-0067">ATP-binding</keyword>
<dbReference type="InterPro" id="IPR048571">
    <property type="entry name" value="RuBisCO_activase_AAA_helical"/>
</dbReference>
<feature type="domain" description="Ribulose bisphosphate carboxylase/oxygenase activase AAA helical" evidence="11">
    <location>
        <begin position="310"/>
        <end position="405"/>
    </location>
</feature>
<dbReference type="InterPro" id="IPR027417">
    <property type="entry name" value="P-loop_NTPase"/>
</dbReference>
<comment type="caution">
    <text evidence="12">The sequence shown here is derived from an EMBL/GenBank/DDBJ whole genome shotgun (WGS) entry which is preliminary data.</text>
</comment>
<keyword evidence="6" id="KW-0809">Transit peptide</keyword>
<evidence type="ECO:0000256" key="2">
    <source>
        <dbReference type="ARBA" id="ARBA00022528"/>
    </source>
</evidence>
<dbReference type="Proteomes" id="UP000326396">
    <property type="component" value="Linkage Group LG1"/>
</dbReference>
<comment type="similarity">
    <text evidence="8 9">Belongs to the RuBisCO activase family.</text>
</comment>
<dbReference type="InterPro" id="IPR044960">
    <property type="entry name" value="RCA-like"/>
</dbReference>
<protein>
    <recommendedName>
        <fullName evidence="9">Ribulose bisphosphate carboxylase/oxygenase activase, chloroplastic</fullName>
        <shortName evidence="9">RA</shortName>
        <shortName evidence="9">RuBisCO activase</shortName>
    </recommendedName>
</protein>
<evidence type="ECO:0000259" key="11">
    <source>
        <dbReference type="Pfam" id="PF21228"/>
    </source>
</evidence>
<dbReference type="GO" id="GO:0016887">
    <property type="term" value="F:ATP hydrolysis activity"/>
    <property type="evidence" value="ECO:0007669"/>
    <property type="project" value="UniProtKB-UniRule"/>
</dbReference>
<dbReference type="GO" id="GO:0009579">
    <property type="term" value="C:thylakoid"/>
    <property type="evidence" value="ECO:0007669"/>
    <property type="project" value="TreeGrafter"/>
</dbReference>
<comment type="function">
    <text evidence="7 9">Activation of RuBisCO (ribulose-1,5-bisphosphate carboxylase/oxygenase; EC 4.1.1.39) involves the ATP-dependent carboxylation of the epsilon-amino group of lysine leading to a carbamate structure.</text>
</comment>
<evidence type="ECO:0000256" key="4">
    <source>
        <dbReference type="ARBA" id="ARBA00022741"/>
    </source>
</evidence>
<evidence type="ECO:0000256" key="5">
    <source>
        <dbReference type="ARBA" id="ARBA00022840"/>
    </source>
</evidence>
<name>A0A5N6Q639_9ASTR</name>
<proteinExistence type="inferred from homology"/>
<dbReference type="GO" id="GO:0005524">
    <property type="term" value="F:ATP binding"/>
    <property type="evidence" value="ECO:0007669"/>
    <property type="project" value="UniProtKB-UniRule"/>
</dbReference>
<evidence type="ECO:0000256" key="9">
    <source>
        <dbReference type="RuleBase" id="RU369045"/>
    </source>
</evidence>
<comment type="subcellular location">
    <subcellularLocation>
        <location evidence="1 9">Plastid</location>
        <location evidence="1 9">Chloroplast stroma</location>
    </subcellularLocation>
</comment>
<feature type="domain" description="Ribulose bisphosphate carboxylase/oxygenase activase AAA helical" evidence="11">
    <location>
        <begin position="825"/>
        <end position="920"/>
    </location>
</feature>
<dbReference type="Pfam" id="PF21228">
    <property type="entry name" value="RuBisCO_activase_AAA_helical"/>
    <property type="match status" value="2"/>
</dbReference>
<evidence type="ECO:0000313" key="12">
    <source>
        <dbReference type="EMBL" id="KAD7480174.1"/>
    </source>
</evidence>
<dbReference type="EMBL" id="SZYD01000001">
    <property type="protein sequence ID" value="KAD7480174.1"/>
    <property type="molecule type" value="Genomic_DNA"/>
</dbReference>
<evidence type="ECO:0000256" key="8">
    <source>
        <dbReference type="ARBA" id="ARBA00025781"/>
    </source>
</evidence>
<evidence type="ECO:0000256" key="7">
    <source>
        <dbReference type="ARBA" id="ARBA00025556"/>
    </source>
</evidence>
<evidence type="ECO:0000259" key="10">
    <source>
        <dbReference type="Pfam" id="PF00004"/>
    </source>
</evidence>
<reference evidence="12 13" key="1">
    <citation type="submission" date="2019-05" db="EMBL/GenBank/DDBJ databases">
        <title>Mikania micrantha, genome provides insights into the molecular mechanism of rapid growth.</title>
        <authorList>
            <person name="Liu B."/>
        </authorList>
    </citation>
    <scope>NUCLEOTIDE SEQUENCE [LARGE SCALE GENOMIC DNA]</scope>
    <source>
        <strain evidence="12">NLD-2019</strain>
        <tissue evidence="12">Leaf</tissue>
    </source>
</reference>
<sequence length="1293" mass="143557">MATAVSTVGATVNRAPLSSGVAAVPSSSFLGSSLKKIVNSRLAINSNKFSPFKILAAEKEIEETKQTDKDRWRGLAYDTSDDQQDITRGKGMVDSLFQAPQDAGTHYAVMNSYEYISTGLRTYNLDNNMGGFYIAPAFMDKLVVHISKNFMTLPNIKVPLILGVWGGKGQGKSFQCELVFAKMGITPIMMSAGELESGNAGEPAKLIRQRYREAADIIKKGKMCCLFINDLDAGAGRMGGTTQYTVNNQMVNATLMNIADNPTSVQLPGMYNKEENPRVPIIVTGNDFSTLYAPLIRDGRMEKFYWAPTRDDRIGVCIGIFRTDNVPDADIVKLVDTFPGQSIDFFGALRARVYDDEVRKWIGDVGVETIGKKLVNSREGPPTFEQPKMTIEKLLEYGFMLVQEQENVKRVQLAETYLDSAALGDANKDAMETGKFFEIFTSENPSSHPSLWPSTNKQYFDATWHFFNLDQVAVNLSKANPLPPHNSGTLVTTISYKTILQLIITHSLSLQPTSPMAAAVSTFGATVNRAPLSSGVAAVPSSSFLGSSLKKIVNSRPTINSNKFSPFKILAAEKEIEETKQTDKDRWRGLAYDTSDDQQDITRGKGMVDSLFQAPQDAGTHYAVMNSYEYISTGLRTYNLDNNMGGFYIAPAFMDKLVVHISKNFMTLPNIKVPLILGVWGGKGQGKSFQCELVFAKMGITPIMMSAGELESGNAGEPAKLIRQRYREAADIIKKGKMCCLFINDLDAGAGRMGGTTQYTVNNQMVNATLMNIADNPTSVQLPGMYNKEENPRVPIIVTGNDFSTLYAPLIRDGRMEKFYWAPTRDDRIGVCIGIFRTDNVPEADIVKLVDTFPGQSIDFFGALRARVYDDEVRKWIGDVGVETIGKKLVNSREGPPTFEQPKMTIEKLLEYGFMLVQEQENVKRVQLAETYLDSAALGDANKDAMETGKFFVAQWQSGGDGAFTDCHERLGGLINVQAISKLSGTVFLKDTSMPHCNPLFTNTNIGKPSLSTKIEESKSKVANHIISQAKCLKSRLNDCERLRQGVFFACEAVPEFLALPMVVFLKRKESKEFVVFISMVEDLDSTATSSSPSQLLLKPTTLCLRLYVNFVSGNRFIAFFADPSTGDLFRENKCIMFEGWGTAITWGKCLHFRNQPLKPSKKRRESEKLPKEDDDCDGFNGRLRCDEEKLQQPNNSLYARAMTGCVSAFDKICTSCRGPKSRLLENPTHFNCIETPSYVKGETPFPNRKEVKSGLQYRPLDIKQYPRLPADFEVPAQHNLDMLDLLEFVFGF</sequence>
<gene>
    <name evidence="12" type="ORF">E3N88_03310</name>
</gene>
<keyword evidence="13" id="KW-1185">Reference proteome</keyword>
<dbReference type="OrthoDB" id="2014558at2759"/>
<evidence type="ECO:0000256" key="6">
    <source>
        <dbReference type="ARBA" id="ARBA00022946"/>
    </source>
</evidence>
<dbReference type="SUPFAM" id="SSF52540">
    <property type="entry name" value="P-loop containing nucleoside triphosphate hydrolases"/>
    <property type="match status" value="2"/>
</dbReference>
<dbReference type="Gene3D" id="1.10.8.1070">
    <property type="match status" value="2"/>
</dbReference>
<evidence type="ECO:0000256" key="1">
    <source>
        <dbReference type="ARBA" id="ARBA00004470"/>
    </source>
</evidence>
<dbReference type="PANTHER" id="PTHR32429">
    <property type="match status" value="1"/>
</dbReference>
<dbReference type="InterPro" id="IPR003959">
    <property type="entry name" value="ATPase_AAA_core"/>
</dbReference>
<keyword evidence="4 9" id="KW-0547">Nucleotide-binding</keyword>